<name>A0A2K8P9Q7_STRLA</name>
<dbReference type="EC" id="6.3.-.-" evidence="2"/>
<evidence type="ECO:0000313" key="2">
    <source>
        <dbReference type="EMBL" id="ATZ23208.1"/>
    </source>
</evidence>
<dbReference type="InterPro" id="IPR014746">
    <property type="entry name" value="Gln_synth/guanido_kin_cat_dom"/>
</dbReference>
<dbReference type="PANTHER" id="PTHR36510:SF1">
    <property type="entry name" value="GLUTAMATE--CYSTEINE LIGASE 2-RELATED"/>
    <property type="match status" value="1"/>
</dbReference>
<dbReference type="AlphaFoldDB" id="A0A2K8P9Q7"/>
<proteinExistence type="predicted"/>
<dbReference type="GO" id="GO:0004357">
    <property type="term" value="F:glutamate-cysteine ligase activity"/>
    <property type="evidence" value="ECO:0007669"/>
    <property type="project" value="UniProtKB-EC"/>
</dbReference>
<protein>
    <submittedName>
        <fullName evidence="2">Carboxylate-amine ligase YbdK</fullName>
        <ecNumber evidence="2">6.3.-.-</ecNumber>
    </submittedName>
</protein>
<evidence type="ECO:0000256" key="1">
    <source>
        <dbReference type="ARBA" id="ARBA00048819"/>
    </source>
</evidence>
<dbReference type="Proteomes" id="UP000231791">
    <property type="component" value="Chromosome"/>
</dbReference>
<gene>
    <name evidence="2" type="primary">ybdK3</name>
    <name evidence="2" type="ORF">SLAV_06515</name>
</gene>
<dbReference type="SUPFAM" id="SSF55931">
    <property type="entry name" value="Glutamine synthetase/guanido kinase"/>
    <property type="match status" value="1"/>
</dbReference>
<organism evidence="2 3">
    <name type="scientific">Streptomyces lavendulae subsp. lavendulae</name>
    <dbReference type="NCBI Taxonomy" id="58340"/>
    <lineage>
        <taxon>Bacteria</taxon>
        <taxon>Bacillati</taxon>
        <taxon>Actinomycetota</taxon>
        <taxon>Actinomycetes</taxon>
        <taxon>Kitasatosporales</taxon>
        <taxon>Streptomycetaceae</taxon>
        <taxon>Streptomyces</taxon>
    </lineage>
</organism>
<dbReference type="InterPro" id="IPR050141">
    <property type="entry name" value="GCL_type2/YbdK_subfam"/>
</dbReference>
<dbReference type="KEGG" id="slx:SLAV_06515"/>
<dbReference type="Pfam" id="PF04107">
    <property type="entry name" value="GCS2"/>
    <property type="match status" value="1"/>
</dbReference>
<sequence length="158" mass="17034">MEGEARQLVDEQLICGMHVHVGVPDREMGVAVLNRIRGWLPTLLAMSVNSPLWDGRDTGFASWRTIVFRRWPLSGPPPYFDGLADYEARADALAVPGMPVMACLLVHEAHAQTGSSHAAPTEPGSCGGSRPWVNRPPGGLSGGGTCGRSRRLLHRGRC</sequence>
<keyword evidence="3" id="KW-1185">Reference proteome</keyword>
<dbReference type="Gene3D" id="3.30.590.20">
    <property type="match status" value="1"/>
</dbReference>
<evidence type="ECO:0000313" key="3">
    <source>
        <dbReference type="Proteomes" id="UP000231791"/>
    </source>
</evidence>
<dbReference type="EMBL" id="CP024985">
    <property type="protein sequence ID" value="ATZ23208.1"/>
    <property type="molecule type" value="Genomic_DNA"/>
</dbReference>
<keyword evidence="2" id="KW-0436">Ligase</keyword>
<accession>A0A2K8P9Q7</accession>
<dbReference type="InterPro" id="IPR006336">
    <property type="entry name" value="GCS2"/>
</dbReference>
<reference evidence="2 3" key="1">
    <citation type="submission" date="2017-11" db="EMBL/GenBank/DDBJ databases">
        <title>Complete genome sequence of Streptomyces lavendulae subsp. lavendulae CCM 3239 (formerly 'Streptomyces aureofaciens CCM 3239'), the producer of the angucycline-type antibiotic auricin.</title>
        <authorList>
            <person name="Busche T."/>
            <person name="Novakova R."/>
            <person name="Al'Dilaimi A."/>
            <person name="Homerova D."/>
            <person name="Feckova L."/>
            <person name="Rezuchova B."/>
            <person name="Mingyar E."/>
            <person name="Csolleiova D."/>
            <person name="Bekeova C."/>
            <person name="Winkler A."/>
            <person name="Sevcikova B."/>
            <person name="Kalinowski J."/>
            <person name="Kormanec J."/>
            <person name="Ruckert C."/>
        </authorList>
    </citation>
    <scope>NUCLEOTIDE SEQUENCE [LARGE SCALE GENOMIC DNA]</scope>
    <source>
        <strain evidence="2 3">CCM 3239</strain>
    </source>
</reference>
<comment type="catalytic activity">
    <reaction evidence="1">
        <text>L-cysteine + L-glutamate + ATP = gamma-L-glutamyl-L-cysteine + ADP + phosphate + H(+)</text>
        <dbReference type="Rhea" id="RHEA:13285"/>
        <dbReference type="ChEBI" id="CHEBI:15378"/>
        <dbReference type="ChEBI" id="CHEBI:29985"/>
        <dbReference type="ChEBI" id="CHEBI:30616"/>
        <dbReference type="ChEBI" id="CHEBI:35235"/>
        <dbReference type="ChEBI" id="CHEBI:43474"/>
        <dbReference type="ChEBI" id="CHEBI:58173"/>
        <dbReference type="ChEBI" id="CHEBI:456216"/>
        <dbReference type="EC" id="6.3.2.2"/>
    </reaction>
</comment>
<dbReference type="GO" id="GO:0042398">
    <property type="term" value="P:modified amino acid biosynthetic process"/>
    <property type="evidence" value="ECO:0007669"/>
    <property type="project" value="InterPro"/>
</dbReference>
<dbReference type="PANTHER" id="PTHR36510">
    <property type="entry name" value="GLUTAMATE--CYSTEINE LIGASE 2-RELATED"/>
    <property type="match status" value="1"/>
</dbReference>